<organism evidence="2 3">
    <name type="scientific">Portunus trituberculatus</name>
    <name type="common">Swimming crab</name>
    <name type="synonym">Neptunus trituberculatus</name>
    <dbReference type="NCBI Taxonomy" id="210409"/>
    <lineage>
        <taxon>Eukaryota</taxon>
        <taxon>Metazoa</taxon>
        <taxon>Ecdysozoa</taxon>
        <taxon>Arthropoda</taxon>
        <taxon>Crustacea</taxon>
        <taxon>Multicrustacea</taxon>
        <taxon>Malacostraca</taxon>
        <taxon>Eumalacostraca</taxon>
        <taxon>Eucarida</taxon>
        <taxon>Decapoda</taxon>
        <taxon>Pleocyemata</taxon>
        <taxon>Brachyura</taxon>
        <taxon>Eubrachyura</taxon>
        <taxon>Portunoidea</taxon>
        <taxon>Portunidae</taxon>
        <taxon>Portuninae</taxon>
        <taxon>Portunus</taxon>
    </lineage>
</organism>
<reference evidence="2 3" key="1">
    <citation type="submission" date="2019-05" db="EMBL/GenBank/DDBJ databases">
        <title>Another draft genome of Portunus trituberculatus and its Hox gene families provides insights of decapod evolution.</title>
        <authorList>
            <person name="Jeong J.-H."/>
            <person name="Song I."/>
            <person name="Kim S."/>
            <person name="Choi T."/>
            <person name="Kim D."/>
            <person name="Ryu S."/>
            <person name="Kim W."/>
        </authorList>
    </citation>
    <scope>NUCLEOTIDE SEQUENCE [LARGE SCALE GENOMIC DNA]</scope>
    <source>
        <tissue evidence="2">Muscle</tissue>
    </source>
</reference>
<sequence length="81" mass="8437">MFTGTGQHSDGGSSSSRHKSWRVTEREGWSRGRGRVRGIQDKCNLSLHVAVAVYSVYTSGCLGGVAAGACVGPLGTSERPG</sequence>
<gene>
    <name evidence="2" type="ORF">E2C01_016851</name>
</gene>
<feature type="region of interest" description="Disordered" evidence="1">
    <location>
        <begin position="1"/>
        <end position="31"/>
    </location>
</feature>
<comment type="caution">
    <text evidence="2">The sequence shown here is derived from an EMBL/GenBank/DDBJ whole genome shotgun (WGS) entry which is preliminary data.</text>
</comment>
<feature type="compositionally biased region" description="Low complexity" evidence="1">
    <location>
        <begin position="1"/>
        <end position="15"/>
    </location>
</feature>
<evidence type="ECO:0000313" key="3">
    <source>
        <dbReference type="Proteomes" id="UP000324222"/>
    </source>
</evidence>
<keyword evidence="3" id="KW-1185">Reference proteome</keyword>
<evidence type="ECO:0000313" key="2">
    <source>
        <dbReference type="EMBL" id="MPC23787.1"/>
    </source>
</evidence>
<proteinExistence type="predicted"/>
<dbReference type="EMBL" id="VSRR010001252">
    <property type="protein sequence ID" value="MPC23787.1"/>
    <property type="molecule type" value="Genomic_DNA"/>
</dbReference>
<name>A0A5B7DRM2_PORTR</name>
<dbReference type="Proteomes" id="UP000324222">
    <property type="component" value="Unassembled WGS sequence"/>
</dbReference>
<dbReference type="AlphaFoldDB" id="A0A5B7DRM2"/>
<evidence type="ECO:0000256" key="1">
    <source>
        <dbReference type="SAM" id="MobiDB-lite"/>
    </source>
</evidence>
<protein>
    <submittedName>
        <fullName evidence="2">Uncharacterized protein</fullName>
    </submittedName>
</protein>
<accession>A0A5B7DRM2</accession>